<protein>
    <submittedName>
        <fullName evidence="2">Uncharacterized protein</fullName>
    </submittedName>
</protein>
<name>A0A5B7FGP6_PORTR</name>
<feature type="transmembrane region" description="Helical" evidence="1">
    <location>
        <begin position="12"/>
        <end position="30"/>
    </location>
</feature>
<comment type="caution">
    <text evidence="2">The sequence shown here is derived from an EMBL/GenBank/DDBJ whole genome shotgun (WGS) entry which is preliminary data.</text>
</comment>
<dbReference type="AlphaFoldDB" id="A0A5B7FGP6"/>
<reference evidence="2 3" key="1">
    <citation type="submission" date="2019-05" db="EMBL/GenBank/DDBJ databases">
        <title>Another draft genome of Portunus trituberculatus and its Hox gene families provides insights of decapod evolution.</title>
        <authorList>
            <person name="Jeong J.-H."/>
            <person name="Song I."/>
            <person name="Kim S."/>
            <person name="Choi T."/>
            <person name="Kim D."/>
            <person name="Ryu S."/>
            <person name="Kim W."/>
        </authorList>
    </citation>
    <scope>NUCLEOTIDE SEQUENCE [LARGE SCALE GENOMIC DNA]</scope>
    <source>
        <tissue evidence="2">Muscle</tissue>
    </source>
</reference>
<dbReference type="EMBL" id="VSRR010005925">
    <property type="protein sequence ID" value="MPC43644.1"/>
    <property type="molecule type" value="Genomic_DNA"/>
</dbReference>
<evidence type="ECO:0000256" key="1">
    <source>
        <dbReference type="SAM" id="Phobius"/>
    </source>
</evidence>
<keyword evidence="1" id="KW-0812">Transmembrane</keyword>
<keyword evidence="1" id="KW-0472">Membrane</keyword>
<keyword evidence="3" id="KW-1185">Reference proteome</keyword>
<evidence type="ECO:0000313" key="2">
    <source>
        <dbReference type="EMBL" id="MPC43644.1"/>
    </source>
</evidence>
<organism evidence="2 3">
    <name type="scientific">Portunus trituberculatus</name>
    <name type="common">Swimming crab</name>
    <name type="synonym">Neptunus trituberculatus</name>
    <dbReference type="NCBI Taxonomy" id="210409"/>
    <lineage>
        <taxon>Eukaryota</taxon>
        <taxon>Metazoa</taxon>
        <taxon>Ecdysozoa</taxon>
        <taxon>Arthropoda</taxon>
        <taxon>Crustacea</taxon>
        <taxon>Multicrustacea</taxon>
        <taxon>Malacostraca</taxon>
        <taxon>Eumalacostraca</taxon>
        <taxon>Eucarida</taxon>
        <taxon>Decapoda</taxon>
        <taxon>Pleocyemata</taxon>
        <taxon>Brachyura</taxon>
        <taxon>Eubrachyura</taxon>
        <taxon>Portunoidea</taxon>
        <taxon>Portunidae</taxon>
        <taxon>Portuninae</taxon>
        <taxon>Portunus</taxon>
    </lineage>
</organism>
<dbReference type="Proteomes" id="UP000324222">
    <property type="component" value="Unassembled WGS sequence"/>
</dbReference>
<sequence length="64" mass="7590">MWKTEFLNVPQTLTFMILECPLICLSFPYGPLFPVYPSRLVIPFPTVFLYREDSLLFCVFLPVW</sequence>
<proteinExistence type="predicted"/>
<gene>
    <name evidence="2" type="ORF">E2C01_037296</name>
</gene>
<accession>A0A5B7FGP6</accession>
<evidence type="ECO:0000313" key="3">
    <source>
        <dbReference type="Proteomes" id="UP000324222"/>
    </source>
</evidence>
<keyword evidence="1" id="KW-1133">Transmembrane helix</keyword>